<keyword evidence="2" id="KW-0472">Membrane</keyword>
<dbReference type="Proteomes" id="UP000255277">
    <property type="component" value="Unassembled WGS sequence"/>
</dbReference>
<sequence length="65" mass="7628">MENSDLFKNSNDPQQFKQHGIRQMMKENDEYESTDNDKSNHKIIPITLALLIIIAITLITFFIFL</sequence>
<dbReference type="GeneID" id="93845829"/>
<accession>A0A0D0SQ18</accession>
<keyword evidence="2" id="KW-0812">Transmembrane</keyword>
<dbReference type="OrthoDB" id="9987721at2"/>
<evidence type="ECO:0000313" key="4">
    <source>
        <dbReference type="EMBL" id="SUM32032.1"/>
    </source>
</evidence>
<organism evidence="4 5">
    <name type="scientific">Staphylococcus gallinarum</name>
    <dbReference type="NCBI Taxonomy" id="1293"/>
    <lineage>
        <taxon>Bacteria</taxon>
        <taxon>Bacillati</taxon>
        <taxon>Bacillota</taxon>
        <taxon>Bacilli</taxon>
        <taxon>Bacillales</taxon>
        <taxon>Staphylococcaceae</taxon>
        <taxon>Staphylococcus</taxon>
    </lineage>
</organism>
<evidence type="ECO:0000313" key="6">
    <source>
        <dbReference type="Proteomes" id="UP000321057"/>
    </source>
</evidence>
<evidence type="ECO:0000313" key="3">
    <source>
        <dbReference type="EMBL" id="GEQ04497.1"/>
    </source>
</evidence>
<evidence type="ECO:0000256" key="2">
    <source>
        <dbReference type="SAM" id="Phobius"/>
    </source>
</evidence>
<evidence type="ECO:0000256" key="1">
    <source>
        <dbReference type="SAM" id="MobiDB-lite"/>
    </source>
</evidence>
<dbReference type="RefSeq" id="WP_042738247.1">
    <property type="nucleotide sequence ID" value="NZ_BKAX01000001.1"/>
</dbReference>
<dbReference type="EMBL" id="UHDK01000001">
    <property type="protein sequence ID" value="SUM32032.1"/>
    <property type="molecule type" value="Genomic_DNA"/>
</dbReference>
<protein>
    <submittedName>
        <fullName evidence="4">Uncharacterized protein</fullName>
    </submittedName>
</protein>
<feature type="compositionally biased region" description="Polar residues" evidence="1">
    <location>
        <begin position="1"/>
        <end position="17"/>
    </location>
</feature>
<feature type="transmembrane region" description="Helical" evidence="2">
    <location>
        <begin position="43"/>
        <end position="64"/>
    </location>
</feature>
<dbReference type="AlphaFoldDB" id="A0A0D0SQ18"/>
<evidence type="ECO:0000313" key="5">
    <source>
        <dbReference type="Proteomes" id="UP000255277"/>
    </source>
</evidence>
<dbReference type="EMBL" id="BKAX01000001">
    <property type="protein sequence ID" value="GEQ04497.1"/>
    <property type="molecule type" value="Genomic_DNA"/>
</dbReference>
<proteinExistence type="predicted"/>
<keyword evidence="2" id="KW-1133">Transmembrane helix</keyword>
<reference evidence="3 6" key="2">
    <citation type="submission" date="2019-07" db="EMBL/GenBank/DDBJ databases">
        <title>Whole genome shotgun sequence of Staphylococcus gallinarum NBRC 109767.</title>
        <authorList>
            <person name="Hosoyama A."/>
            <person name="Uohara A."/>
            <person name="Ohji S."/>
            <person name="Ichikawa N."/>
        </authorList>
    </citation>
    <scope>NUCLEOTIDE SEQUENCE [LARGE SCALE GENOMIC DNA]</scope>
    <source>
        <strain evidence="3 6">NBRC 109767</strain>
    </source>
</reference>
<gene>
    <name evidence="4" type="ORF">NCTC12195_01471</name>
    <name evidence="3" type="ORF">SGA02_03250</name>
</gene>
<dbReference type="Proteomes" id="UP000321057">
    <property type="component" value="Unassembled WGS sequence"/>
</dbReference>
<reference evidence="4 5" key="1">
    <citation type="submission" date="2018-06" db="EMBL/GenBank/DDBJ databases">
        <authorList>
            <consortium name="Pathogen Informatics"/>
            <person name="Doyle S."/>
        </authorList>
    </citation>
    <scope>NUCLEOTIDE SEQUENCE [LARGE SCALE GENOMIC DNA]</scope>
    <source>
        <strain evidence="4 5">NCTC12195</strain>
    </source>
</reference>
<keyword evidence="6" id="KW-1185">Reference proteome</keyword>
<feature type="region of interest" description="Disordered" evidence="1">
    <location>
        <begin position="1"/>
        <end position="38"/>
    </location>
</feature>
<name>A0A0D0SQ18_STAGA</name>